<feature type="transmembrane region" description="Helical" evidence="1">
    <location>
        <begin position="21"/>
        <end position="38"/>
    </location>
</feature>
<reference evidence="2 3" key="1">
    <citation type="submission" date="2016-05" db="EMBL/GenBank/DDBJ databases">
        <title>Genome sequencing of Acetobacter pasteurianus strain SRCM100623.</title>
        <authorList>
            <person name="Song Y.R."/>
        </authorList>
    </citation>
    <scope>NUCLEOTIDE SEQUENCE [LARGE SCALE GENOMIC DNA]</scope>
    <source>
        <strain evidence="2 3">SRCM100623</strain>
    </source>
</reference>
<evidence type="ECO:0000256" key="1">
    <source>
        <dbReference type="SAM" id="Phobius"/>
    </source>
</evidence>
<evidence type="ECO:0000313" key="3">
    <source>
        <dbReference type="Proteomes" id="UP000093796"/>
    </source>
</evidence>
<dbReference type="AlphaFoldDB" id="A0A1A0DL88"/>
<protein>
    <submittedName>
        <fullName evidence="2">Uncharacterized protein</fullName>
    </submittedName>
</protein>
<keyword evidence="1" id="KW-1133">Transmembrane helix</keyword>
<evidence type="ECO:0000313" key="2">
    <source>
        <dbReference type="EMBL" id="OAZ76028.1"/>
    </source>
</evidence>
<comment type="caution">
    <text evidence="2">The sequence shown here is derived from an EMBL/GenBank/DDBJ whole genome shotgun (WGS) entry which is preliminary data.</text>
</comment>
<dbReference type="PROSITE" id="PS51257">
    <property type="entry name" value="PROKAR_LIPOPROTEIN"/>
    <property type="match status" value="1"/>
</dbReference>
<dbReference type="EMBL" id="LYUD01000023">
    <property type="protein sequence ID" value="OAZ76028.1"/>
    <property type="molecule type" value="Genomic_DNA"/>
</dbReference>
<organism evidence="2 3">
    <name type="scientific">Acetobacter pasteurianus</name>
    <name type="common">Acetobacter turbidans</name>
    <dbReference type="NCBI Taxonomy" id="438"/>
    <lineage>
        <taxon>Bacteria</taxon>
        <taxon>Pseudomonadati</taxon>
        <taxon>Pseudomonadota</taxon>
        <taxon>Alphaproteobacteria</taxon>
        <taxon>Acetobacterales</taxon>
        <taxon>Acetobacteraceae</taxon>
        <taxon>Acetobacter</taxon>
    </lineage>
</organism>
<dbReference type="OrthoDB" id="7224174at2"/>
<keyword evidence="1" id="KW-0472">Membrane</keyword>
<sequence>MKTDFAKNAARKLVAVVRHSPRIVAVIGVGIGCAWLFTPRPDVSRQAAEEVLAAVRAWPEDRGNINADSSRRTCKRLKDGIFVSGLGMINNVDRSRMALPVSGYNLGTVGTYFGGGLSDIQPGEFIQALMDAGVVKRVSVQIVTHIHQPSSAALSYIPLQDTMGGGPPTPPAQQFVDRDEQNSADLFIGTGHEAGWFAANPALRANLMGIAPPMTRVVPVRDISGNAVIPAGVVAPDGLCYPLRADRVLEYTDVRPVAYKAKEITVAILMKPKEMPQWVSDHRVFEGLADDPVLPEDVHFWTFRNTGDGWHRYVFADLSPMAGKGHYIGN</sequence>
<dbReference type="Proteomes" id="UP000093796">
    <property type="component" value="Unassembled WGS sequence"/>
</dbReference>
<gene>
    <name evidence="2" type="ORF">SRCM100623_00296</name>
</gene>
<keyword evidence="1" id="KW-0812">Transmembrane</keyword>
<proteinExistence type="predicted"/>
<name>A0A1A0DL88_ACEPA</name>
<dbReference type="PATRIC" id="fig|438.15.peg.329"/>
<accession>A0A1A0DL88</accession>
<dbReference type="RefSeq" id="WP_064775831.1">
    <property type="nucleotide sequence ID" value="NZ_LYUD01000023.1"/>
</dbReference>